<keyword evidence="1 4" id="KW-0378">Hydrolase</keyword>
<dbReference type="Gene3D" id="3.40.50.1820">
    <property type="entry name" value="alpha/beta hydrolase"/>
    <property type="match status" value="1"/>
</dbReference>
<organism evidence="4 5">
    <name type="scientific">Paenibacillus melissococcoides</name>
    <dbReference type="NCBI Taxonomy" id="2912268"/>
    <lineage>
        <taxon>Bacteria</taxon>
        <taxon>Bacillati</taxon>
        <taxon>Bacillota</taxon>
        <taxon>Bacilli</taxon>
        <taxon>Bacillales</taxon>
        <taxon>Paenibacillaceae</taxon>
        <taxon>Paenibacillus</taxon>
    </lineage>
</organism>
<evidence type="ECO:0000256" key="1">
    <source>
        <dbReference type="ARBA" id="ARBA00022801"/>
    </source>
</evidence>
<dbReference type="Pfam" id="PF20434">
    <property type="entry name" value="BD-FAE"/>
    <property type="match status" value="1"/>
</dbReference>
<reference evidence="4" key="1">
    <citation type="submission" date="2022-06" db="EMBL/GenBank/DDBJ databases">
        <authorList>
            <person name="Dietemann V."/>
            <person name="Ory F."/>
            <person name="Dainat B."/>
            <person name="Oberhansli S."/>
        </authorList>
    </citation>
    <scope>NUCLEOTIDE SEQUENCE</scope>
    <source>
        <strain evidence="4">Ena-SAMPLE-TAB-26-04-2022-14:26:32:270-5432</strain>
    </source>
</reference>
<keyword evidence="2" id="KW-0812">Transmembrane</keyword>
<sequence>MKTKKTGRLIVRWIVLIAILPIFVIPGLLISIIGQFTPSLNVLIIKRLFEWKPFGSPANIETIKKQVHVVKDVVYDEHGMENSLLDIYYPRHAGKELPVIVWIHGGGFVSGNKEQTQEYGMALATEGYVVANINYALAPGHKYPGPVIQANQALKYLQSHIAEYGGDMNRLFIGGDSAGAQIASQTAAVITNENLAKTMGIEPSIDKKQLKGALLYCGLYNMERMSHPQSSFILRLGVKSVFWSYTGVKQLATFSRLDEMSTVNHVTPDYPPVFLTVGDADPLAPHSADLIAVLTRNGVEADTVLFDGTNPELGHEYQFDFASAHAEKTLGRTFEFLKKHS</sequence>
<evidence type="ECO:0000256" key="2">
    <source>
        <dbReference type="SAM" id="Phobius"/>
    </source>
</evidence>
<dbReference type="Proteomes" id="UP001154322">
    <property type="component" value="Unassembled WGS sequence"/>
</dbReference>
<dbReference type="GO" id="GO:0016787">
    <property type="term" value="F:hydrolase activity"/>
    <property type="evidence" value="ECO:0007669"/>
    <property type="project" value="UniProtKB-KW"/>
</dbReference>
<gene>
    <name evidence="4" type="ORF">WJ0W_006103</name>
</gene>
<evidence type="ECO:0000259" key="3">
    <source>
        <dbReference type="Pfam" id="PF20434"/>
    </source>
</evidence>
<feature type="domain" description="BD-FAE-like" evidence="3">
    <location>
        <begin position="85"/>
        <end position="287"/>
    </location>
</feature>
<feature type="transmembrane region" description="Helical" evidence="2">
    <location>
        <begin position="12"/>
        <end position="34"/>
    </location>
</feature>
<dbReference type="SUPFAM" id="SSF53474">
    <property type="entry name" value="alpha/beta-Hydrolases"/>
    <property type="match status" value="1"/>
</dbReference>
<proteinExistence type="predicted"/>
<dbReference type="EMBL" id="CALYLO010000013">
    <property type="protein sequence ID" value="CAH8248920.1"/>
    <property type="molecule type" value="Genomic_DNA"/>
</dbReference>
<evidence type="ECO:0000313" key="4">
    <source>
        <dbReference type="EMBL" id="CAH8248920.1"/>
    </source>
</evidence>
<comment type="caution">
    <text evidence="4">The sequence shown here is derived from an EMBL/GenBank/DDBJ whole genome shotgun (WGS) entry which is preliminary data.</text>
</comment>
<protein>
    <submittedName>
        <fullName evidence="4">Alpha/beta hydrolase</fullName>
    </submittedName>
</protein>
<name>A0ABN8UCQ9_9BACL</name>
<keyword evidence="2" id="KW-0472">Membrane</keyword>
<dbReference type="InterPro" id="IPR029058">
    <property type="entry name" value="AB_hydrolase_fold"/>
</dbReference>
<dbReference type="PANTHER" id="PTHR48081">
    <property type="entry name" value="AB HYDROLASE SUPERFAMILY PROTEIN C4A8.06C"/>
    <property type="match status" value="1"/>
</dbReference>
<dbReference type="RefSeq" id="WP_249725449.1">
    <property type="nucleotide sequence ID" value="NZ_AP031286.1"/>
</dbReference>
<dbReference type="InterPro" id="IPR049492">
    <property type="entry name" value="BD-FAE-like_dom"/>
</dbReference>
<evidence type="ECO:0000313" key="5">
    <source>
        <dbReference type="Proteomes" id="UP001154322"/>
    </source>
</evidence>
<accession>A0ABN8UCQ9</accession>
<dbReference type="PANTHER" id="PTHR48081:SF6">
    <property type="entry name" value="PEPTIDASE S9 PROLYL OLIGOPEPTIDASE CATALYTIC DOMAIN-CONTAINING PROTEIN"/>
    <property type="match status" value="1"/>
</dbReference>
<keyword evidence="5" id="KW-1185">Reference proteome</keyword>
<dbReference type="InterPro" id="IPR050300">
    <property type="entry name" value="GDXG_lipolytic_enzyme"/>
</dbReference>
<keyword evidence="2" id="KW-1133">Transmembrane helix</keyword>